<dbReference type="Proteomes" id="UP000715965">
    <property type="component" value="Unassembled WGS sequence"/>
</dbReference>
<accession>A0ABR9SCH8</accession>
<sequence>MPSAAPTAAELLPLLRGVSRSFYLSVRVLPGPLRHPIGLAYLLARATDTVADAPGLPAAARLELLDALDAAIQAAAMPLSLAQRLAQAGEGLPDACEAALLRALPGCFAALAGLSAGDRAATQAVLREIASGQRLDLQRFPGTGAPRALADEAEAVDYMQRVAGCVGGFWTAMCAAHLPGFAELPEAQMRALGESLGRGLQRINILRDAGADLAAGRCYFPASRLQALGLTAATLAARPGALRPLWDDWIAQAAVAMDDGMRYALGLRSRRLRVACALPALVGLRTLALLRAAGPAQALAQRVKMPRAELRALLAGIALTLAGRGHLERTWHRLRDNGAP</sequence>
<dbReference type="SFLD" id="SFLDG01018">
    <property type="entry name" value="Squalene/Phytoene_Synthase_Lik"/>
    <property type="match status" value="1"/>
</dbReference>
<evidence type="ECO:0000313" key="2">
    <source>
        <dbReference type="Proteomes" id="UP000715965"/>
    </source>
</evidence>
<gene>
    <name evidence="1" type="ORF">IM725_05675</name>
</gene>
<dbReference type="Gene3D" id="1.10.600.10">
    <property type="entry name" value="Farnesyl Diphosphate Synthase"/>
    <property type="match status" value="1"/>
</dbReference>
<dbReference type="EMBL" id="JADDOJ010000015">
    <property type="protein sequence ID" value="MBE7940059.1"/>
    <property type="molecule type" value="Genomic_DNA"/>
</dbReference>
<name>A0ABR9SCH8_9BURK</name>
<protein>
    <submittedName>
        <fullName evidence="1">Squalene/phytoene synthase family protein</fullName>
    </submittedName>
</protein>
<comment type="caution">
    <text evidence="1">The sequence shown here is derived from an EMBL/GenBank/DDBJ whole genome shotgun (WGS) entry which is preliminary data.</text>
</comment>
<organism evidence="1 2">
    <name type="scientific">Ramlibacter aquaticus</name>
    <dbReference type="NCBI Taxonomy" id="2780094"/>
    <lineage>
        <taxon>Bacteria</taxon>
        <taxon>Pseudomonadati</taxon>
        <taxon>Pseudomonadota</taxon>
        <taxon>Betaproteobacteria</taxon>
        <taxon>Burkholderiales</taxon>
        <taxon>Comamonadaceae</taxon>
        <taxon>Ramlibacter</taxon>
    </lineage>
</organism>
<dbReference type="Pfam" id="PF00494">
    <property type="entry name" value="SQS_PSY"/>
    <property type="match status" value="1"/>
</dbReference>
<dbReference type="SFLD" id="SFLDS00005">
    <property type="entry name" value="Isoprenoid_Synthase_Type_I"/>
    <property type="match status" value="1"/>
</dbReference>
<dbReference type="PANTHER" id="PTHR31480">
    <property type="entry name" value="BIFUNCTIONAL LYCOPENE CYCLASE/PHYTOENE SYNTHASE"/>
    <property type="match status" value="1"/>
</dbReference>
<evidence type="ECO:0000313" key="1">
    <source>
        <dbReference type="EMBL" id="MBE7940059.1"/>
    </source>
</evidence>
<reference evidence="1 2" key="1">
    <citation type="submission" date="2020-10" db="EMBL/GenBank/DDBJ databases">
        <title>Draft genome of Ramlibacter aquaticus LMG 30558.</title>
        <authorList>
            <person name="Props R."/>
        </authorList>
    </citation>
    <scope>NUCLEOTIDE SEQUENCE [LARGE SCALE GENOMIC DNA]</scope>
    <source>
        <strain evidence="1 2">LMG 30558</strain>
    </source>
</reference>
<keyword evidence="2" id="KW-1185">Reference proteome</keyword>
<proteinExistence type="predicted"/>
<dbReference type="InterPro" id="IPR002060">
    <property type="entry name" value="Squ/phyt_synthse"/>
</dbReference>
<dbReference type="RefSeq" id="WP_193779605.1">
    <property type="nucleotide sequence ID" value="NZ_JADDOJ010000015.1"/>
</dbReference>
<dbReference type="InterPro" id="IPR008949">
    <property type="entry name" value="Isoprenoid_synthase_dom_sf"/>
</dbReference>
<dbReference type="SUPFAM" id="SSF48576">
    <property type="entry name" value="Terpenoid synthases"/>
    <property type="match status" value="1"/>
</dbReference>